<comment type="similarity">
    <text evidence="1">Belongs to the aldo/keto reductase family.</text>
</comment>
<evidence type="ECO:0000256" key="6">
    <source>
        <dbReference type="ARBA" id="ARBA00047534"/>
    </source>
</evidence>
<feature type="site" description="Lowers pKa of active site Tyr" evidence="10">
    <location>
        <position position="85"/>
    </location>
</feature>
<dbReference type="SUPFAM" id="SSF51430">
    <property type="entry name" value="NAD(P)-linked oxidoreductase"/>
    <property type="match status" value="1"/>
</dbReference>
<keyword evidence="4" id="KW-0560">Oxidoreductase</keyword>
<dbReference type="GO" id="GO:0016652">
    <property type="term" value="F:oxidoreductase activity, acting on NAD(P)H as acceptor"/>
    <property type="evidence" value="ECO:0007669"/>
    <property type="project" value="InterPro"/>
</dbReference>
<evidence type="ECO:0000256" key="1">
    <source>
        <dbReference type="ARBA" id="ARBA00007905"/>
    </source>
</evidence>
<dbReference type="PRINTS" id="PR00069">
    <property type="entry name" value="ALDKETRDTASE"/>
</dbReference>
<name>A0A1J9R166_9EURO</name>
<comment type="caution">
    <text evidence="12">The sequence shown here is derived from an EMBL/GenBank/DDBJ whole genome shotgun (WGS) entry which is preliminary data.</text>
</comment>
<dbReference type="InterPro" id="IPR020471">
    <property type="entry name" value="AKR"/>
</dbReference>
<dbReference type="CDD" id="cd19120">
    <property type="entry name" value="AKR_AKR3C2-3"/>
    <property type="match status" value="1"/>
</dbReference>
<evidence type="ECO:0000313" key="12">
    <source>
        <dbReference type="EMBL" id="OJD22215.1"/>
    </source>
</evidence>
<comment type="function">
    <text evidence="5">Catalyzes the initial reaction in the xylose utilization pathway by reducing D-xylose into xylitol. Xylose is a major component of hemicelluloses such as xylan. Most fungi utilize D-xylose via three enzymatic reactions, xylose reductase (XR), xylitol dehydrogenase (XDH), and xylulokinase, to form xylulose 5-phosphate, which enters pentose phosphate pathway.</text>
</comment>
<feature type="domain" description="NADP-dependent oxidoreductase" evidence="11">
    <location>
        <begin position="23"/>
        <end position="272"/>
    </location>
</feature>
<accession>A0A1J9R166</accession>
<dbReference type="InterPro" id="IPR036812">
    <property type="entry name" value="NAD(P)_OxRdtase_dom_sf"/>
</dbReference>
<keyword evidence="3" id="KW-0521">NADP</keyword>
<evidence type="ECO:0000256" key="10">
    <source>
        <dbReference type="PIRSR" id="PIRSR000097-3"/>
    </source>
</evidence>
<dbReference type="InterPro" id="IPR018170">
    <property type="entry name" value="Aldo/ket_reductase_CS"/>
</dbReference>
<dbReference type="PROSITE" id="PS00062">
    <property type="entry name" value="ALDOKETO_REDUCTASE_2"/>
    <property type="match status" value="1"/>
</dbReference>
<dbReference type="InterPro" id="IPR023210">
    <property type="entry name" value="NADP_OxRdtase_dom"/>
</dbReference>
<evidence type="ECO:0000256" key="2">
    <source>
        <dbReference type="ARBA" id="ARBA00012845"/>
    </source>
</evidence>
<proteinExistence type="inferred from homology"/>
<evidence type="ECO:0000256" key="9">
    <source>
        <dbReference type="PIRSR" id="PIRSR000097-2"/>
    </source>
</evidence>
<dbReference type="Pfam" id="PF00248">
    <property type="entry name" value="Aldo_ket_red"/>
    <property type="match status" value="1"/>
</dbReference>
<evidence type="ECO:0000313" key="13">
    <source>
        <dbReference type="Proteomes" id="UP000242791"/>
    </source>
</evidence>
<dbReference type="InterPro" id="IPR044494">
    <property type="entry name" value="AKR3C2/3"/>
</dbReference>
<dbReference type="STRING" id="1658174.A0A1J9R166"/>
<comment type="catalytic activity">
    <reaction evidence="7">
        <text>xylitol + NAD(+) = D-xylose + NADH + H(+)</text>
        <dbReference type="Rhea" id="RHEA:27441"/>
        <dbReference type="ChEBI" id="CHEBI:15378"/>
        <dbReference type="ChEBI" id="CHEBI:17151"/>
        <dbReference type="ChEBI" id="CHEBI:53455"/>
        <dbReference type="ChEBI" id="CHEBI:57540"/>
        <dbReference type="ChEBI" id="CHEBI:57945"/>
        <dbReference type="EC" id="1.1.1.307"/>
    </reaction>
</comment>
<dbReference type="PIRSF" id="PIRSF000097">
    <property type="entry name" value="AKR"/>
    <property type="match status" value="1"/>
</dbReference>
<organism evidence="12 13">
    <name type="scientific">Blastomyces percursus</name>
    <dbReference type="NCBI Taxonomy" id="1658174"/>
    <lineage>
        <taxon>Eukaryota</taxon>
        <taxon>Fungi</taxon>
        <taxon>Dikarya</taxon>
        <taxon>Ascomycota</taxon>
        <taxon>Pezizomycotina</taxon>
        <taxon>Eurotiomycetes</taxon>
        <taxon>Eurotiomycetidae</taxon>
        <taxon>Onygenales</taxon>
        <taxon>Ajellomycetaceae</taxon>
        <taxon>Blastomyces</taxon>
    </lineage>
</organism>
<dbReference type="VEuPathDB" id="FungiDB:ACJ73_06442"/>
<evidence type="ECO:0000256" key="4">
    <source>
        <dbReference type="ARBA" id="ARBA00023002"/>
    </source>
</evidence>
<dbReference type="PANTHER" id="PTHR43827">
    <property type="entry name" value="2,5-DIKETO-D-GLUCONIC ACID REDUCTASE"/>
    <property type="match status" value="1"/>
</dbReference>
<dbReference type="EC" id="1.1.1.307" evidence="2"/>
<dbReference type="GO" id="GO:0016616">
    <property type="term" value="F:oxidoreductase activity, acting on the CH-OH group of donors, NAD or NADP as acceptor"/>
    <property type="evidence" value="ECO:0007669"/>
    <property type="project" value="UniProtKB-ARBA"/>
</dbReference>
<sequence length="292" mass="32289">MAILPEIKLEDGNSVPVLGYGTGTAWYKKPGNTGIDRQLVDSIKEAISLGYIHIDGAEVYGTESEIGIAIKESGVARDRLFITTKVIDNIGDIPNAIDTSLKKLRLDFVDLYLIHNPFFAKSDKDLQDAWAEMEKVKEAGKARSIGVSNFRQHELEAVLKTARITPAINQIEYHPYLQHGGLVPFQEGKGIRTGAYGPLTPATRAKGGPLDDILTGLAKKYAVTEGEVLLRWCIDRGAVTITTSSKKSRLTNYLRALQFRLTPAEIEDISRVGEEKHFRGFFKAKFAPDDRS</sequence>
<dbReference type="Gene3D" id="3.20.20.100">
    <property type="entry name" value="NADP-dependent oxidoreductase domain"/>
    <property type="match status" value="1"/>
</dbReference>
<dbReference type="AlphaFoldDB" id="A0A1J9R166"/>
<gene>
    <name evidence="12" type="ORF">ACJ73_06442</name>
</gene>
<evidence type="ECO:0000256" key="5">
    <source>
        <dbReference type="ARBA" id="ARBA00025065"/>
    </source>
</evidence>
<evidence type="ECO:0000256" key="8">
    <source>
        <dbReference type="PIRSR" id="PIRSR000097-1"/>
    </source>
</evidence>
<dbReference type="OrthoDB" id="416253at2759"/>
<evidence type="ECO:0000259" key="11">
    <source>
        <dbReference type="Pfam" id="PF00248"/>
    </source>
</evidence>
<reference evidence="12 13" key="1">
    <citation type="submission" date="2015-08" db="EMBL/GenBank/DDBJ databases">
        <title>Emmonsia species relationships and genome sequence.</title>
        <authorList>
            <person name="Cuomo C.A."/>
            <person name="Schwartz I.S."/>
            <person name="Kenyon C."/>
            <person name="De Hoog G.S."/>
            <person name="Govender N.P."/>
            <person name="Botha A."/>
            <person name="Moreno L."/>
            <person name="De Vries M."/>
            <person name="Munoz J.F."/>
            <person name="Stielow J.B."/>
        </authorList>
    </citation>
    <scope>NUCLEOTIDE SEQUENCE [LARGE SCALE GENOMIC DNA]</scope>
    <source>
        <strain evidence="12 13">EI222</strain>
    </source>
</reference>
<dbReference type="PANTHER" id="PTHR43827:SF3">
    <property type="entry name" value="NADP-DEPENDENT OXIDOREDUCTASE DOMAIN-CONTAINING PROTEIN"/>
    <property type="match status" value="1"/>
</dbReference>
<comment type="catalytic activity">
    <reaction evidence="6">
        <text>xylitol + NADP(+) = D-xylose + NADPH + H(+)</text>
        <dbReference type="Rhea" id="RHEA:27445"/>
        <dbReference type="ChEBI" id="CHEBI:15378"/>
        <dbReference type="ChEBI" id="CHEBI:17151"/>
        <dbReference type="ChEBI" id="CHEBI:53455"/>
        <dbReference type="ChEBI" id="CHEBI:57783"/>
        <dbReference type="ChEBI" id="CHEBI:58349"/>
        <dbReference type="EC" id="1.1.1.307"/>
    </reaction>
</comment>
<evidence type="ECO:0000256" key="3">
    <source>
        <dbReference type="ARBA" id="ARBA00022857"/>
    </source>
</evidence>
<feature type="binding site" evidence="9">
    <location>
        <position position="115"/>
    </location>
    <ligand>
        <name>substrate</name>
    </ligand>
</feature>
<dbReference type="EMBL" id="LGTZ01001133">
    <property type="protein sequence ID" value="OJD22215.1"/>
    <property type="molecule type" value="Genomic_DNA"/>
</dbReference>
<evidence type="ECO:0000256" key="7">
    <source>
        <dbReference type="ARBA" id="ARBA00049485"/>
    </source>
</evidence>
<dbReference type="FunFam" id="3.20.20.100:FF:000002">
    <property type="entry name" value="2,5-diketo-D-gluconic acid reductase A"/>
    <property type="match status" value="1"/>
</dbReference>
<keyword evidence="13" id="KW-1185">Reference proteome</keyword>
<dbReference type="Proteomes" id="UP000242791">
    <property type="component" value="Unassembled WGS sequence"/>
</dbReference>
<feature type="active site" description="Proton donor" evidence="8">
    <location>
        <position position="60"/>
    </location>
</feature>
<protein>
    <recommendedName>
        <fullName evidence="2">D-xylose reductase [NAD(P)H]</fullName>
        <ecNumber evidence="2">1.1.1.307</ecNumber>
    </recommendedName>
</protein>